<keyword evidence="5" id="KW-1185">Reference proteome</keyword>
<accession>A0A8T4J838</accession>
<evidence type="ECO:0000259" key="3">
    <source>
        <dbReference type="Pfam" id="PF00440"/>
    </source>
</evidence>
<evidence type="ECO:0000313" key="4">
    <source>
        <dbReference type="EMBL" id="MBR7679243.1"/>
    </source>
</evidence>
<keyword evidence="1" id="KW-0238">DNA-binding</keyword>
<feature type="domain" description="HTH tetR-type" evidence="3">
    <location>
        <begin position="47"/>
        <end position="78"/>
    </location>
</feature>
<dbReference type="InterPro" id="IPR001647">
    <property type="entry name" value="HTH_TetR"/>
</dbReference>
<proteinExistence type="predicted"/>
<reference evidence="4" key="1">
    <citation type="submission" date="2021-04" db="EMBL/GenBank/DDBJ databases">
        <title>Sequencing of actinobacteria type strains.</title>
        <authorList>
            <person name="Nguyen G.-S."/>
            <person name="Wentzel A."/>
        </authorList>
    </citation>
    <scope>NUCLEOTIDE SEQUENCE</scope>
    <source>
        <strain evidence="4">DSM 42095</strain>
    </source>
</reference>
<dbReference type="Pfam" id="PF00440">
    <property type="entry name" value="TetR_N"/>
    <property type="match status" value="1"/>
</dbReference>
<dbReference type="EMBL" id="JAGSMN010002447">
    <property type="protein sequence ID" value="MBR7679243.1"/>
    <property type="molecule type" value="Genomic_DNA"/>
</dbReference>
<evidence type="ECO:0000313" key="5">
    <source>
        <dbReference type="Proteomes" id="UP000675554"/>
    </source>
</evidence>
<comment type="caution">
    <text evidence="4">The sequence shown here is derived from an EMBL/GenBank/DDBJ whole genome shotgun (WGS) entry which is preliminary data.</text>
</comment>
<feature type="non-terminal residue" evidence="4">
    <location>
        <position position="116"/>
    </location>
</feature>
<dbReference type="Gene3D" id="1.10.357.10">
    <property type="entry name" value="Tetracycline Repressor, domain 2"/>
    <property type="match status" value="1"/>
</dbReference>
<feature type="region of interest" description="Disordered" evidence="2">
    <location>
        <begin position="29"/>
        <end position="48"/>
    </location>
</feature>
<dbReference type="InterPro" id="IPR009057">
    <property type="entry name" value="Homeodomain-like_sf"/>
</dbReference>
<gene>
    <name evidence="4" type="ORF">KDA82_41215</name>
</gene>
<organism evidence="4 5">
    <name type="scientific">Streptomyces daliensis</name>
    <dbReference type="NCBI Taxonomy" id="299421"/>
    <lineage>
        <taxon>Bacteria</taxon>
        <taxon>Bacillati</taxon>
        <taxon>Actinomycetota</taxon>
        <taxon>Actinomycetes</taxon>
        <taxon>Kitasatosporales</taxon>
        <taxon>Streptomycetaceae</taxon>
        <taxon>Streptomyces</taxon>
    </lineage>
</organism>
<evidence type="ECO:0000256" key="1">
    <source>
        <dbReference type="ARBA" id="ARBA00023125"/>
    </source>
</evidence>
<dbReference type="SUPFAM" id="SSF46689">
    <property type="entry name" value="Homeodomain-like"/>
    <property type="match status" value="1"/>
</dbReference>
<name>A0A8T4J838_9ACTN</name>
<protein>
    <submittedName>
        <fullName evidence="4">TetR family transcriptional regulator</fullName>
    </submittedName>
</protein>
<evidence type="ECO:0000256" key="2">
    <source>
        <dbReference type="SAM" id="MobiDB-lite"/>
    </source>
</evidence>
<dbReference type="Proteomes" id="UP000675554">
    <property type="component" value="Unassembled WGS sequence"/>
</dbReference>
<sequence length="116" mass="11964">MPYASGEEGRDGLFPGAEVAVGGAQRVSRLEGDPLGRDGRGVVHGEERGAGAVTAEGIAREAGVSLRTFYRYFRTKEEAVAPLLTGGVRQWLDDLAAAPPGLPVAEALESAASSPS</sequence>
<dbReference type="GO" id="GO:0003677">
    <property type="term" value="F:DNA binding"/>
    <property type="evidence" value="ECO:0007669"/>
    <property type="project" value="UniProtKB-KW"/>
</dbReference>
<dbReference type="AlphaFoldDB" id="A0A8T4J838"/>